<name>A0A4Z1JSF8_9HELO</name>
<dbReference type="Proteomes" id="UP000297229">
    <property type="component" value="Unassembled WGS sequence"/>
</dbReference>
<accession>A0A4Z1JSF8</accession>
<evidence type="ECO:0000313" key="2">
    <source>
        <dbReference type="EMBL" id="TGO76761.1"/>
    </source>
</evidence>
<reference evidence="2 3" key="1">
    <citation type="submission" date="2017-12" db="EMBL/GenBank/DDBJ databases">
        <title>Comparative genomics of Botrytis spp.</title>
        <authorList>
            <person name="Valero-Jimenez C.A."/>
            <person name="Tapia P."/>
            <person name="Veloso J."/>
            <person name="Silva-Moreno E."/>
            <person name="Staats M."/>
            <person name="Valdes J.H."/>
            <person name="Van Kan J.A.L."/>
        </authorList>
    </citation>
    <scope>NUCLEOTIDE SEQUENCE [LARGE SCALE GENOMIC DNA]</scope>
    <source>
        <strain evidence="2 3">Be9601</strain>
    </source>
</reference>
<sequence length="420" mass="49793">MASSTFSDMLKSPYHPDHIFGDEDTWYDAPADLPQEEIEEYFDALENHNCGIGLAASFLTEAKTNRFVNDPEWNYWPVLPTALLNDDIIIFVTDENLRHDAPEYIQLQAIRAKLSKLHEDHERDIQVEDHIISMTLKKLWAITEALYEPENIYTGSDYKRKKNLVLERINECSRTKERLETEYTDTFSKLAKEARAISQEWQKDRREREAELAEQQMRANNSETQNRLQNVLGEKAELEGRLVYLQADNELLETRMDHFKEAYKHLRRVREGVLGEQNQTMNRAIEQRNDERIRVRNLQAHLRAHREAIIFERRQRNIARENCSALLSNLGREREEMTLVRRDLVEARARADYLNHGVDLLKMRLSDQINWSDVLEMHARQGEVFNRMDGAWEPSVCKRRLEEYEDREMEERAAKRARRH</sequence>
<dbReference type="AlphaFoldDB" id="A0A4Z1JSF8"/>
<evidence type="ECO:0000256" key="1">
    <source>
        <dbReference type="SAM" id="Coils"/>
    </source>
</evidence>
<evidence type="ECO:0000313" key="3">
    <source>
        <dbReference type="Proteomes" id="UP000297229"/>
    </source>
</evidence>
<proteinExistence type="predicted"/>
<keyword evidence="3" id="KW-1185">Reference proteome</keyword>
<protein>
    <submittedName>
        <fullName evidence="2">Uncharacterized protein</fullName>
    </submittedName>
</protein>
<organism evidence="2 3">
    <name type="scientific">Botrytis elliptica</name>
    <dbReference type="NCBI Taxonomy" id="278938"/>
    <lineage>
        <taxon>Eukaryota</taxon>
        <taxon>Fungi</taxon>
        <taxon>Dikarya</taxon>
        <taxon>Ascomycota</taxon>
        <taxon>Pezizomycotina</taxon>
        <taxon>Leotiomycetes</taxon>
        <taxon>Helotiales</taxon>
        <taxon>Sclerotiniaceae</taxon>
        <taxon>Botrytis</taxon>
    </lineage>
</organism>
<comment type="caution">
    <text evidence="2">The sequence shown here is derived from an EMBL/GenBank/DDBJ whole genome shotgun (WGS) entry which is preliminary data.</text>
</comment>
<feature type="coiled-coil region" evidence="1">
    <location>
        <begin position="162"/>
        <end position="255"/>
    </location>
</feature>
<dbReference type="EMBL" id="PQXM01000137">
    <property type="protein sequence ID" value="TGO76761.1"/>
    <property type="molecule type" value="Genomic_DNA"/>
</dbReference>
<gene>
    <name evidence="2" type="ORF">BELL_0138g00050</name>
</gene>
<keyword evidence="1" id="KW-0175">Coiled coil</keyword>